<dbReference type="InterPro" id="IPR049092">
    <property type="entry name" value="MIOS_a-sol"/>
</dbReference>
<keyword evidence="3" id="KW-0677">Repeat</keyword>
<name>A0A8S8ZKH7_SORMA</name>
<feature type="compositionally biased region" description="Gly residues" evidence="4">
    <location>
        <begin position="1062"/>
        <end position="1094"/>
    </location>
</feature>
<evidence type="ECO:0000256" key="2">
    <source>
        <dbReference type="ARBA" id="ARBA00022574"/>
    </source>
</evidence>
<feature type="region of interest" description="Disordered" evidence="4">
    <location>
        <begin position="975"/>
        <end position="1021"/>
    </location>
</feature>
<evidence type="ECO:0000313" key="8">
    <source>
        <dbReference type="Proteomes" id="UP000433876"/>
    </source>
</evidence>
<feature type="compositionally biased region" description="Low complexity" evidence="4">
    <location>
        <begin position="1008"/>
        <end position="1017"/>
    </location>
</feature>
<proteinExistence type="inferred from homology"/>
<organism evidence="7 8">
    <name type="scientific">Sordaria macrospora</name>
    <dbReference type="NCBI Taxonomy" id="5147"/>
    <lineage>
        <taxon>Eukaryota</taxon>
        <taxon>Fungi</taxon>
        <taxon>Dikarya</taxon>
        <taxon>Ascomycota</taxon>
        <taxon>Pezizomycotina</taxon>
        <taxon>Sordariomycetes</taxon>
        <taxon>Sordariomycetidae</taxon>
        <taxon>Sordariales</taxon>
        <taxon>Sordariaceae</taxon>
        <taxon>Sordaria</taxon>
    </lineage>
</organism>
<sequence>MDRPEPGLIRWSPNAGRDLFLHINLQHHVVQLHEPTGFANKGQFDSRKLGKYDELPPLTTFDWSPSVPGLVAVGTSTGVVNILRVDDNSNAVLDLNLKMSRTCQAVAFNTAGKLAVALDRVRSDNCLYIWDVNRLSTMDTNAHGFSSVVPFTDPIDRLEPSVSVSSVRFFEDNPNVLVAGIKGQGLRIHDLRDQNYFASSALDQPGVMVWDRRATNRQIARPSYMDAVKEDDLPWGGALRLEKAVRVLSQDPAQDTNTSYIRSIRFCRDKPGMLGVLSRAGQLRILDTRHECVEPSNQYENSPELLEVARSYEMDPFYLDPARHKHEKIVSFDWITMPSPIAQARMLVLRNNGNFDVLEKPSFTSEYPFKLIPWQPPHRGLEGKEPPEDQPYPWLPGENTHNLNLLERISYHQTMDFEIPQTQEILGPFLTEKALANKRLFGPDKANLTAVVEDAMQSDVYTDLIGPDGFNRISNLKFPEGYSTTAPIAEKLAALRMTVGERSPNGLNTRGEPLGQLERHENLLMKLMDRSNFPREAQVILDHTVIFRAKEGYLFNYRRNQQIVADDPWLKDMWAWITGADEAASDGGMMSHPLDLSYMGVYTLWTGDLGSKPQARLSDHSHSPDQAGWERCLNAINKKLGLPKFDGVDTKRPQHREMCLEMCKWGRNYDADLIDGQSVSNLSKDASVWHTMAAAQALFRGDTKGAVQVLKQASTDHPELLFVSLALQLVGNVTQESGDRKSKNNAVKEALDFDERVASKTDPYLRAISSIIATGDWLTIANQRSLPLRDRVYVAVRYLPDDALTAWLRAETEAAMEAGNVEGIVLTGITDPLVDILARYVSKFGDFQTATLALSICSPRYIDDVRAAAFRTAYRAYLQRHHAFFLRAKFDVESTKRSKHQGRPTLRPPGRQIALRCVYCDASTSLHTHNNSSSNGSNPNSHLPGNASPIPTFMVQHAAAQQAQAQAAAAAVAAAQQQQQQQQPTSGTSGGGSTTPKIPIPPPPPLPDALQLPPAAAGVQSSKNPFTEKMVQAGISCPNCKRHLPRCVVCLEIVGMPRSGLPGSGGKEVSGRGGHGGGGPGTAGGGGGGHGGMMGSLHHGGHDPHQMAADATNKRAARFPTFCLQCEHVLHLDHAREWFARHQECPVPECRCKCNFRANPELRYR</sequence>
<feature type="domain" description="MIOS-like alpha-solenoid" evidence="6">
    <location>
        <begin position="548"/>
        <end position="798"/>
    </location>
</feature>
<dbReference type="InterPro" id="IPR036322">
    <property type="entry name" value="WD40_repeat_dom_sf"/>
</dbReference>
<feature type="region of interest" description="Disordered" evidence="4">
    <location>
        <begin position="1060"/>
        <end position="1110"/>
    </location>
</feature>
<dbReference type="InterPro" id="IPR037593">
    <property type="entry name" value="MIOS/Sea4"/>
</dbReference>
<dbReference type="VEuPathDB" id="FungiDB:SMAC_08105"/>
<feature type="domain" description="GATOR2 complex protein MIO zinc-ribbon like" evidence="5">
    <location>
        <begin position="1111"/>
        <end position="1155"/>
    </location>
</feature>
<dbReference type="SUPFAM" id="SSF50978">
    <property type="entry name" value="WD40 repeat-like"/>
    <property type="match status" value="1"/>
</dbReference>
<dbReference type="PANTHER" id="PTHR16453:SF9">
    <property type="entry name" value="GATOR COMPLEX PROTEIN MIOS"/>
    <property type="match status" value="1"/>
</dbReference>
<dbReference type="InterPro" id="IPR015943">
    <property type="entry name" value="WD40/YVTN_repeat-like_dom_sf"/>
</dbReference>
<dbReference type="AlphaFoldDB" id="A0A8S8ZKH7"/>
<dbReference type="Gene3D" id="2.130.10.10">
    <property type="entry name" value="YVTN repeat-like/Quinoprotein amine dehydrogenase"/>
    <property type="match status" value="1"/>
</dbReference>
<feature type="compositionally biased region" description="Low complexity" evidence="4">
    <location>
        <begin position="975"/>
        <end position="987"/>
    </location>
</feature>
<dbReference type="InterPro" id="IPR031488">
    <property type="entry name" value="Zn_ribbon_mio"/>
</dbReference>
<reference evidence="7 8" key="1">
    <citation type="submission" date="2017-07" db="EMBL/GenBank/DDBJ databases">
        <title>Genome sequence of the Sordaria macrospora wild type strain R19027.</title>
        <authorList>
            <person name="Nowrousian M."/>
            <person name="Teichert I."/>
            <person name="Kueck U."/>
        </authorList>
    </citation>
    <scope>NUCLEOTIDE SEQUENCE [LARGE SCALE GENOMIC DNA]</scope>
    <source>
        <strain evidence="7 8">R19027</strain>
        <tissue evidence="7">Mycelium</tissue>
    </source>
</reference>
<protein>
    <submittedName>
        <fullName evidence="7">Uncharacterized protein</fullName>
    </submittedName>
</protein>
<gene>
    <name evidence="7" type="ORF">SMACR_08105</name>
</gene>
<dbReference type="OMA" id="YEPTGHA"/>
<comment type="similarity">
    <text evidence="1">Belongs to the WD repeat mio family.</text>
</comment>
<dbReference type="GO" id="GO:1904263">
    <property type="term" value="P:positive regulation of TORC1 signaling"/>
    <property type="evidence" value="ECO:0007669"/>
    <property type="project" value="TreeGrafter"/>
</dbReference>
<evidence type="ECO:0000256" key="4">
    <source>
        <dbReference type="SAM" id="MobiDB-lite"/>
    </source>
</evidence>
<dbReference type="EMBL" id="NMPR01000080">
    <property type="protein sequence ID" value="KAA8631307.1"/>
    <property type="molecule type" value="Genomic_DNA"/>
</dbReference>
<dbReference type="Proteomes" id="UP000433876">
    <property type="component" value="Unassembled WGS sequence"/>
</dbReference>
<evidence type="ECO:0000256" key="1">
    <source>
        <dbReference type="ARBA" id="ARBA00009713"/>
    </source>
</evidence>
<dbReference type="PANTHER" id="PTHR16453">
    <property type="entry name" value="WD40 DOMAIN-CONTAINING PROTEIN MIO FAMILY MEMBER"/>
    <property type="match status" value="1"/>
</dbReference>
<dbReference type="Pfam" id="PF21719">
    <property type="entry name" value="MIOS_a-sol"/>
    <property type="match status" value="1"/>
</dbReference>
<evidence type="ECO:0000259" key="5">
    <source>
        <dbReference type="Pfam" id="PF17034"/>
    </source>
</evidence>
<comment type="caution">
    <text evidence="7">The sequence shown here is derived from an EMBL/GenBank/DDBJ whole genome shotgun (WGS) entry which is preliminary data.</text>
</comment>
<keyword evidence="2" id="KW-0853">WD repeat</keyword>
<dbReference type="Pfam" id="PF17034">
    <property type="entry name" value="zinc_ribbon_16"/>
    <property type="match status" value="1"/>
</dbReference>
<feature type="compositionally biased region" description="Pro residues" evidence="4">
    <location>
        <begin position="998"/>
        <end position="1007"/>
    </location>
</feature>
<feature type="region of interest" description="Disordered" evidence="4">
    <location>
        <begin position="928"/>
        <end position="950"/>
    </location>
</feature>
<feature type="compositionally biased region" description="Low complexity" evidence="4">
    <location>
        <begin position="928"/>
        <end position="946"/>
    </location>
</feature>
<evidence type="ECO:0000313" key="7">
    <source>
        <dbReference type="EMBL" id="KAA8631307.1"/>
    </source>
</evidence>
<evidence type="ECO:0000259" key="6">
    <source>
        <dbReference type="Pfam" id="PF21719"/>
    </source>
</evidence>
<accession>A0A8S8ZKH7</accession>
<evidence type="ECO:0000256" key="3">
    <source>
        <dbReference type="ARBA" id="ARBA00022737"/>
    </source>
</evidence>
<dbReference type="GO" id="GO:0005737">
    <property type="term" value="C:cytoplasm"/>
    <property type="evidence" value="ECO:0007669"/>
    <property type="project" value="TreeGrafter"/>
</dbReference>